<feature type="transmembrane region" description="Helical" evidence="11">
    <location>
        <begin position="67"/>
        <end position="86"/>
    </location>
</feature>
<keyword evidence="2" id="KW-0813">Transport</keyword>
<organism evidence="13 14">
    <name type="scientific">Symbiodinium pilosum</name>
    <name type="common">Dinoflagellate</name>
    <dbReference type="NCBI Taxonomy" id="2952"/>
    <lineage>
        <taxon>Eukaryota</taxon>
        <taxon>Sar</taxon>
        <taxon>Alveolata</taxon>
        <taxon>Dinophyceae</taxon>
        <taxon>Suessiales</taxon>
        <taxon>Symbiodiniaceae</taxon>
        <taxon>Symbiodinium</taxon>
    </lineage>
</organism>
<protein>
    <submittedName>
        <fullName evidence="13">TPC1 protein</fullName>
    </submittedName>
</protein>
<comment type="subcellular location">
    <subcellularLocation>
        <location evidence="1">Membrane</location>
        <topology evidence="1">Multi-pass membrane protein</topology>
    </subcellularLocation>
</comment>
<comment type="caution">
    <text evidence="13">The sequence shown here is derived from an EMBL/GenBank/DDBJ whole genome shotgun (WGS) entry which is preliminary data.</text>
</comment>
<keyword evidence="3 11" id="KW-0812">Transmembrane</keyword>
<dbReference type="Gene3D" id="1.20.120.350">
    <property type="entry name" value="Voltage-gated potassium channels. Chain C"/>
    <property type="match status" value="1"/>
</dbReference>
<dbReference type="SUPFAM" id="SSF81324">
    <property type="entry name" value="Voltage-gated potassium channels"/>
    <property type="match status" value="2"/>
</dbReference>
<evidence type="ECO:0000256" key="7">
    <source>
        <dbReference type="ARBA" id="ARBA00023065"/>
    </source>
</evidence>
<evidence type="ECO:0000313" key="13">
    <source>
        <dbReference type="EMBL" id="CAE7751948.1"/>
    </source>
</evidence>
<keyword evidence="7" id="KW-0406">Ion transport</keyword>
<gene>
    <name evidence="13" type="primary">TPC1</name>
    <name evidence="13" type="ORF">SPIL2461_LOCUS21782</name>
</gene>
<evidence type="ECO:0000256" key="2">
    <source>
        <dbReference type="ARBA" id="ARBA00022448"/>
    </source>
</evidence>
<keyword evidence="8 11" id="KW-0472">Membrane</keyword>
<dbReference type="GO" id="GO:0005245">
    <property type="term" value="F:voltage-gated calcium channel activity"/>
    <property type="evidence" value="ECO:0007669"/>
    <property type="project" value="InterPro"/>
</dbReference>
<evidence type="ECO:0000259" key="12">
    <source>
        <dbReference type="Pfam" id="PF00520"/>
    </source>
</evidence>
<feature type="transmembrane region" description="Helical" evidence="11">
    <location>
        <begin position="574"/>
        <end position="593"/>
    </location>
</feature>
<keyword evidence="9" id="KW-0407">Ion channel</keyword>
<evidence type="ECO:0000256" key="9">
    <source>
        <dbReference type="ARBA" id="ARBA00023303"/>
    </source>
</evidence>
<name>A0A812XMH3_SYMPI</name>
<dbReference type="Pfam" id="PF00520">
    <property type="entry name" value="Ion_trans"/>
    <property type="match status" value="2"/>
</dbReference>
<evidence type="ECO:0000256" key="4">
    <source>
        <dbReference type="ARBA" id="ARBA00022737"/>
    </source>
</evidence>
<feature type="transmembrane region" description="Helical" evidence="11">
    <location>
        <begin position="179"/>
        <end position="200"/>
    </location>
</feature>
<dbReference type="InterPro" id="IPR005821">
    <property type="entry name" value="Ion_trans_dom"/>
</dbReference>
<dbReference type="Gene3D" id="1.10.287.70">
    <property type="match status" value="2"/>
</dbReference>
<feature type="transmembrane region" description="Helical" evidence="11">
    <location>
        <begin position="605"/>
        <end position="633"/>
    </location>
</feature>
<evidence type="ECO:0000256" key="1">
    <source>
        <dbReference type="ARBA" id="ARBA00004141"/>
    </source>
</evidence>
<evidence type="ECO:0000313" key="14">
    <source>
        <dbReference type="Proteomes" id="UP000649617"/>
    </source>
</evidence>
<evidence type="ECO:0000256" key="10">
    <source>
        <dbReference type="SAM" id="MobiDB-lite"/>
    </source>
</evidence>
<feature type="transmembrane region" description="Helical" evidence="11">
    <location>
        <begin position="376"/>
        <end position="403"/>
    </location>
</feature>
<evidence type="ECO:0000256" key="6">
    <source>
        <dbReference type="ARBA" id="ARBA00022989"/>
    </source>
</evidence>
<feature type="transmembrane region" description="Helical" evidence="11">
    <location>
        <begin position="271"/>
        <end position="291"/>
    </location>
</feature>
<keyword evidence="6 11" id="KW-1133">Transmembrane helix</keyword>
<accession>A0A812XMH3</accession>
<feature type="transmembrane region" description="Helical" evidence="11">
    <location>
        <begin position="518"/>
        <end position="540"/>
    </location>
</feature>
<dbReference type="PANTHER" id="PTHR46988">
    <property type="entry name" value="TWO PORE CALCIUM CHANNEL PROTEIN 1"/>
    <property type="match status" value="1"/>
</dbReference>
<feature type="transmembrane region" description="Helical" evidence="11">
    <location>
        <begin position="150"/>
        <end position="167"/>
    </location>
</feature>
<feature type="region of interest" description="Disordered" evidence="10">
    <location>
        <begin position="651"/>
        <end position="670"/>
    </location>
</feature>
<dbReference type="EMBL" id="CAJNIZ010046587">
    <property type="protein sequence ID" value="CAE7751948.1"/>
    <property type="molecule type" value="Genomic_DNA"/>
</dbReference>
<feature type="transmembrane region" description="Helical" evidence="11">
    <location>
        <begin position="206"/>
        <end position="227"/>
    </location>
</feature>
<feature type="transmembrane region" description="Helical" evidence="11">
    <location>
        <begin position="423"/>
        <end position="441"/>
    </location>
</feature>
<proteinExistence type="predicted"/>
<dbReference type="InterPro" id="IPR027359">
    <property type="entry name" value="Volt_channel_dom_sf"/>
</dbReference>
<feature type="domain" description="Ion transport" evidence="12">
    <location>
        <begin position="390"/>
        <end position="639"/>
    </location>
</feature>
<sequence>MSHSARPFVRVELTPQSVSSDEEDDSETHIKISQAASLLRDAVDGFNRPVPIPGRYAYCALALRNRLLLLLQIWSLAGMFVEFFVLPDWCVKSACWKEDTDRYFMSHVPKFSRRSSGMRCADALYIIPFVADGILQINAFGRRIFENHPAFVVYVCCVGLCCVTTVAEDLLPASCVLPILRAGIFVYFFPSVAKQVQIVARSLKHVIELLALGALLMAFFAWMALILYPPYTEEGRRYFPAFLPGMWSLFVLLTTANFPDVMLPAYEKSRSAVVFFVVFMLVGMFFLVNVITAMIMSAYQRQVAEDTDYRQTLRREKVSEAFDLLSADGPLTVVGLEQVFLEMGKYADLDHVLSENMKQESPCWKKAKDCAENDRVGWIIDLGLAINFILLLVEMWPVVVGSADGDEAKSLTIVIGNSWRQTFFTWLFILECVAKIALLGIRRYLSVHFHRMDLAVTVAVAGLSFLIWCPFVSYADWKLLPVLTCLRLSRLFRLLNNYKPYKDLAHITFLLLPTALDILLILALLCYLLLVFSAIGVSLFGGLIDKDPTGPHYTAVAASTFGQAGYWANNFNDFGMGFVTLFELLVVNNWFVISDGFSAAAGVWARAYFVVFYILGVLVGLNLVVSFIIGAYMNEYEETLRVMQAQQKSQEEEFRLKDQSESCSDSDEAP</sequence>
<feature type="domain" description="Ion transport" evidence="12">
    <location>
        <begin position="105"/>
        <end position="304"/>
    </location>
</feature>
<keyword evidence="14" id="KW-1185">Reference proteome</keyword>
<reference evidence="13" key="1">
    <citation type="submission" date="2021-02" db="EMBL/GenBank/DDBJ databases">
        <authorList>
            <person name="Dougan E. K."/>
            <person name="Rhodes N."/>
            <person name="Thang M."/>
            <person name="Chan C."/>
        </authorList>
    </citation>
    <scope>NUCLEOTIDE SEQUENCE</scope>
</reference>
<dbReference type="InterPro" id="IPR044581">
    <property type="entry name" value="TPC1_plant"/>
</dbReference>
<dbReference type="OrthoDB" id="416585at2759"/>
<evidence type="ECO:0000256" key="3">
    <source>
        <dbReference type="ARBA" id="ARBA00022692"/>
    </source>
</evidence>
<dbReference type="Proteomes" id="UP000649617">
    <property type="component" value="Unassembled WGS sequence"/>
</dbReference>
<evidence type="ECO:0000256" key="8">
    <source>
        <dbReference type="ARBA" id="ARBA00023136"/>
    </source>
</evidence>
<dbReference type="PANTHER" id="PTHR46988:SF2">
    <property type="entry name" value="TWO PORE CALCIUM CHANNEL PROTEIN 1"/>
    <property type="match status" value="1"/>
</dbReference>
<keyword evidence="4" id="KW-0677">Repeat</keyword>
<feature type="transmembrane region" description="Helical" evidence="11">
    <location>
        <begin position="453"/>
        <end position="474"/>
    </location>
</feature>
<evidence type="ECO:0000256" key="5">
    <source>
        <dbReference type="ARBA" id="ARBA00022837"/>
    </source>
</evidence>
<keyword evidence="5" id="KW-0106">Calcium</keyword>
<feature type="transmembrane region" description="Helical" evidence="11">
    <location>
        <begin position="239"/>
        <end position="259"/>
    </location>
</feature>
<dbReference type="AlphaFoldDB" id="A0A812XMH3"/>
<feature type="compositionally biased region" description="Basic and acidic residues" evidence="10">
    <location>
        <begin position="651"/>
        <end position="660"/>
    </location>
</feature>
<dbReference type="GO" id="GO:0016020">
    <property type="term" value="C:membrane"/>
    <property type="evidence" value="ECO:0007669"/>
    <property type="project" value="UniProtKB-SubCell"/>
</dbReference>
<evidence type="ECO:0000256" key="11">
    <source>
        <dbReference type="SAM" id="Phobius"/>
    </source>
</evidence>